<evidence type="ECO:0000313" key="2">
    <source>
        <dbReference type="Proteomes" id="UP000195402"/>
    </source>
</evidence>
<dbReference type="Proteomes" id="UP000195402">
    <property type="component" value="Unassembled WGS sequence"/>
</dbReference>
<comment type="caution">
    <text evidence="1">The sequence shown here is derived from an EMBL/GenBank/DDBJ whole genome shotgun (WGS) entry which is preliminary data.</text>
</comment>
<protein>
    <recommendedName>
        <fullName evidence="3">Reverse transcriptase zinc-binding domain</fullName>
    </recommendedName>
</protein>
<reference evidence="1 2" key="1">
    <citation type="journal article" date="2017" name="Mol. Plant">
        <title>The Genome of Medicinal Plant Macleaya cordata Provides New Insights into Benzylisoquinoline Alkaloids Metabolism.</title>
        <authorList>
            <person name="Liu X."/>
            <person name="Liu Y."/>
            <person name="Huang P."/>
            <person name="Ma Y."/>
            <person name="Qing Z."/>
            <person name="Tang Q."/>
            <person name="Cao H."/>
            <person name="Cheng P."/>
            <person name="Zheng Y."/>
            <person name="Yuan Z."/>
            <person name="Zhou Y."/>
            <person name="Liu J."/>
            <person name="Tang Z."/>
            <person name="Zhuo Y."/>
            <person name="Zhang Y."/>
            <person name="Yu L."/>
            <person name="Huang J."/>
            <person name="Yang P."/>
            <person name="Peng Q."/>
            <person name="Zhang J."/>
            <person name="Jiang W."/>
            <person name="Zhang Z."/>
            <person name="Lin K."/>
            <person name="Ro D.K."/>
            <person name="Chen X."/>
            <person name="Xiong X."/>
            <person name="Shang Y."/>
            <person name="Huang S."/>
            <person name="Zeng J."/>
        </authorList>
    </citation>
    <scope>NUCLEOTIDE SEQUENCE [LARGE SCALE GENOMIC DNA]</scope>
    <source>
        <strain evidence="2">cv. BLH2017</strain>
        <tissue evidence="1">Root</tissue>
    </source>
</reference>
<dbReference type="OrthoDB" id="1735322at2759"/>
<name>A0A200PQF6_MACCD</name>
<evidence type="ECO:0008006" key="3">
    <source>
        <dbReference type="Google" id="ProtNLM"/>
    </source>
</evidence>
<gene>
    <name evidence="1" type="ORF">BVC80_1079g8</name>
</gene>
<evidence type="ECO:0000313" key="1">
    <source>
        <dbReference type="EMBL" id="OVA00419.1"/>
    </source>
</evidence>
<keyword evidence="2" id="KW-1185">Reference proteome</keyword>
<dbReference type="InParanoid" id="A0A200PQF6"/>
<organism evidence="1 2">
    <name type="scientific">Macleaya cordata</name>
    <name type="common">Five-seeded plume-poppy</name>
    <name type="synonym">Bocconia cordata</name>
    <dbReference type="NCBI Taxonomy" id="56857"/>
    <lineage>
        <taxon>Eukaryota</taxon>
        <taxon>Viridiplantae</taxon>
        <taxon>Streptophyta</taxon>
        <taxon>Embryophyta</taxon>
        <taxon>Tracheophyta</taxon>
        <taxon>Spermatophyta</taxon>
        <taxon>Magnoliopsida</taxon>
        <taxon>Ranunculales</taxon>
        <taxon>Papaveraceae</taxon>
        <taxon>Papaveroideae</taxon>
        <taxon>Macleaya</taxon>
    </lineage>
</organism>
<dbReference type="AlphaFoldDB" id="A0A200PQF6"/>
<proteinExistence type="predicted"/>
<sequence length="261" mass="30212">MLNGIHKGIQTIRSRCVWEIRGDTISIWNDLWIPGQTSVLDQNSRFQNLGLCTVSDLKNYDAKTWNVSLIHQLFGNDMANRIQTIIPESGCDTLKWNGDFSVKSLYHDLAHSPNVRVSQNQSSVTWKWVWKLDTIPRIQTFIWKCLHNIVPVNAREWFKSWYTTSNFRQYGLSQVIEWPELCATVVWFIWKTRSRGSRNMDFGRAINKFKLTSIMIYLNASLLLFMFASQATISCQELDVVSKTTKELVEGPKLSQSEPQA</sequence>
<accession>A0A200PQF6</accession>
<dbReference type="EMBL" id="MVGT01004294">
    <property type="protein sequence ID" value="OVA00419.1"/>
    <property type="molecule type" value="Genomic_DNA"/>
</dbReference>